<dbReference type="PANTHER" id="PTHR47197">
    <property type="entry name" value="PROTEIN NIRF"/>
    <property type="match status" value="1"/>
</dbReference>
<proteinExistence type="predicted"/>
<dbReference type="SUPFAM" id="SSF51004">
    <property type="entry name" value="C-terminal (heme d1) domain of cytochrome cd1-nitrite reductase"/>
    <property type="match status" value="1"/>
</dbReference>
<dbReference type="InterPro" id="IPR002372">
    <property type="entry name" value="PQQ_rpt_dom"/>
</dbReference>
<dbReference type="Gene3D" id="2.130.10.10">
    <property type="entry name" value="YVTN repeat-like/Quinoprotein amine dehydrogenase"/>
    <property type="match status" value="2"/>
</dbReference>
<organism evidence="2">
    <name type="scientific">Telmatobacter sp. DSM 110680</name>
    <dbReference type="NCBI Taxonomy" id="3036704"/>
    <lineage>
        <taxon>Bacteria</taxon>
        <taxon>Pseudomonadati</taxon>
        <taxon>Acidobacteriota</taxon>
        <taxon>Terriglobia</taxon>
        <taxon>Terriglobales</taxon>
        <taxon>Acidobacteriaceae</taxon>
        <taxon>Telmatobacter</taxon>
    </lineage>
</organism>
<reference evidence="2" key="1">
    <citation type="submission" date="2023-03" db="EMBL/GenBank/DDBJ databases">
        <title>Edaphobacter sp.</title>
        <authorList>
            <person name="Huber K.J."/>
            <person name="Papendorf J."/>
            <person name="Pilke C."/>
            <person name="Bunk B."/>
            <person name="Sproeer C."/>
            <person name="Pester M."/>
        </authorList>
    </citation>
    <scope>NUCLEOTIDE SEQUENCE</scope>
    <source>
        <strain evidence="2">DSM 110680</strain>
    </source>
</reference>
<dbReference type="InterPro" id="IPR015943">
    <property type="entry name" value="WD40/YVTN_repeat-like_dom_sf"/>
</dbReference>
<feature type="domain" description="Pyrrolo-quinoline quinone repeat" evidence="1">
    <location>
        <begin position="119"/>
        <end position="254"/>
    </location>
</feature>
<evidence type="ECO:0000313" key="2">
    <source>
        <dbReference type="EMBL" id="XBH16054.1"/>
    </source>
</evidence>
<accession>A0AAU7DDZ7</accession>
<protein>
    <submittedName>
        <fullName evidence="2">PQQ-binding-like beta-propeller repeat protein</fullName>
    </submittedName>
</protein>
<name>A0AAU7DDZ7_9BACT</name>
<sequence length="329" mass="34682">MRAIYVRRISIGICIGLVLLSFPMIGQGPVFPKKTGVQTPGVQHPMEELPKAATIEVKGDPDWLSVTADALWITSGNVDHVVRIDPTTNQTGVVVTVHKPCSGLAVGFGSLWVPSCGDKILVRLDQQTGALQATVSAGPADDEGGVTAGSGSVWLVTSKEGELTRIDARTNKVIARIRIPAGSFNPLFADGSVWVSSNAGNALVRVDPTTNKVLSSTAVGLMPRFLTYGARSIWVLNQGDGTVSRVDSKTGKLIATIGVGIPGHGGEIAFGGGSVWATETEFPLSRIDAKTNTVVAQWHGAGGDSVRYAFGSVWLTDLRGEKVWRISVQ</sequence>
<dbReference type="EMBL" id="CP121196">
    <property type="protein sequence ID" value="XBH16054.1"/>
    <property type="molecule type" value="Genomic_DNA"/>
</dbReference>
<dbReference type="AlphaFoldDB" id="A0AAU7DDZ7"/>
<evidence type="ECO:0000259" key="1">
    <source>
        <dbReference type="Pfam" id="PF13360"/>
    </source>
</evidence>
<dbReference type="PANTHER" id="PTHR47197:SF3">
    <property type="entry name" value="DIHYDRO-HEME D1 DEHYDROGENASE"/>
    <property type="match status" value="1"/>
</dbReference>
<dbReference type="Pfam" id="PF13360">
    <property type="entry name" value="PQQ_2"/>
    <property type="match status" value="1"/>
</dbReference>
<dbReference type="InterPro" id="IPR051200">
    <property type="entry name" value="Host-pathogen_enzymatic-act"/>
</dbReference>
<gene>
    <name evidence="2" type="ORF">P8935_15930</name>
</gene>
<dbReference type="RefSeq" id="WP_348261285.1">
    <property type="nucleotide sequence ID" value="NZ_CP121196.1"/>
</dbReference>
<dbReference type="InterPro" id="IPR011048">
    <property type="entry name" value="Haem_d1_sf"/>
</dbReference>